<dbReference type="InterPro" id="IPR009057">
    <property type="entry name" value="Homeodomain-like_sf"/>
</dbReference>
<dbReference type="AlphaFoldDB" id="A0A8J6P1P4"/>
<dbReference type="PANTHER" id="PTHR30055">
    <property type="entry name" value="HTH-TYPE TRANSCRIPTIONAL REGULATOR RUTR"/>
    <property type="match status" value="1"/>
</dbReference>
<organism evidence="4 5">
    <name type="scientific">Candidatus Desulfatibia vada</name>
    <dbReference type="NCBI Taxonomy" id="2841696"/>
    <lineage>
        <taxon>Bacteria</taxon>
        <taxon>Pseudomonadati</taxon>
        <taxon>Thermodesulfobacteriota</taxon>
        <taxon>Desulfobacteria</taxon>
        <taxon>Desulfobacterales</taxon>
        <taxon>Desulfobacterales incertae sedis</taxon>
        <taxon>Candidatus Desulfatibia</taxon>
    </lineage>
</organism>
<evidence type="ECO:0000259" key="3">
    <source>
        <dbReference type="PROSITE" id="PS50977"/>
    </source>
</evidence>
<accession>A0A8J6P1P4</accession>
<evidence type="ECO:0000313" key="4">
    <source>
        <dbReference type="EMBL" id="MBC8431502.1"/>
    </source>
</evidence>
<keyword evidence="1 2" id="KW-0238">DNA-binding</keyword>
<dbReference type="Gene3D" id="1.10.357.10">
    <property type="entry name" value="Tetracycline Repressor, domain 2"/>
    <property type="match status" value="1"/>
</dbReference>
<dbReference type="Pfam" id="PF00440">
    <property type="entry name" value="TetR_N"/>
    <property type="match status" value="1"/>
</dbReference>
<dbReference type="GO" id="GO:0000976">
    <property type="term" value="F:transcription cis-regulatory region binding"/>
    <property type="evidence" value="ECO:0007669"/>
    <property type="project" value="TreeGrafter"/>
</dbReference>
<evidence type="ECO:0000256" key="2">
    <source>
        <dbReference type="PROSITE-ProRule" id="PRU00335"/>
    </source>
</evidence>
<proteinExistence type="predicted"/>
<feature type="domain" description="HTH tetR-type" evidence="3">
    <location>
        <begin position="22"/>
        <end position="82"/>
    </location>
</feature>
<sequence length="211" mass="24290">MMVSFDRTKDILTQIKNPELVKRRHRQIVDAAVQLFIEHGFHKTTTRQIAAATGFSIGSLYEYISSKEDILYLVCDAIHAEVERGVSEAMARAAGGRNSLGEVIREYFLVCHRMSDHILLIYQETQSLPPQWRKKVLENEVRITGIFVEVMAHLISTGDLPQLSDRAMELIAHNISVLGHMWTFRSWFLARHYSIDDYIELQTRFILGLSE</sequence>
<feature type="DNA-binding region" description="H-T-H motif" evidence="2">
    <location>
        <begin position="45"/>
        <end position="64"/>
    </location>
</feature>
<gene>
    <name evidence="4" type="ORF">H8D96_06240</name>
</gene>
<dbReference type="SUPFAM" id="SSF46689">
    <property type="entry name" value="Homeodomain-like"/>
    <property type="match status" value="1"/>
</dbReference>
<dbReference type="Proteomes" id="UP000605201">
    <property type="component" value="Unassembled WGS sequence"/>
</dbReference>
<dbReference type="EMBL" id="JACNIG010000150">
    <property type="protein sequence ID" value="MBC8431502.1"/>
    <property type="molecule type" value="Genomic_DNA"/>
</dbReference>
<dbReference type="PROSITE" id="PS50977">
    <property type="entry name" value="HTH_TETR_2"/>
    <property type="match status" value="1"/>
</dbReference>
<evidence type="ECO:0000313" key="5">
    <source>
        <dbReference type="Proteomes" id="UP000605201"/>
    </source>
</evidence>
<comment type="caution">
    <text evidence="4">The sequence shown here is derived from an EMBL/GenBank/DDBJ whole genome shotgun (WGS) entry which is preliminary data.</text>
</comment>
<dbReference type="Gene3D" id="1.10.10.60">
    <property type="entry name" value="Homeodomain-like"/>
    <property type="match status" value="1"/>
</dbReference>
<reference evidence="4 5" key="1">
    <citation type="submission" date="2020-08" db="EMBL/GenBank/DDBJ databases">
        <title>Bridging the membrane lipid divide: bacteria of the FCB group superphylum have the potential to synthesize archaeal ether lipids.</title>
        <authorList>
            <person name="Villanueva L."/>
            <person name="Von Meijenfeldt F.A.B."/>
            <person name="Westbye A.B."/>
            <person name="Yadav S."/>
            <person name="Hopmans E.C."/>
            <person name="Dutilh B.E."/>
            <person name="Sinninghe Damste J.S."/>
        </authorList>
    </citation>
    <scope>NUCLEOTIDE SEQUENCE [LARGE SCALE GENOMIC DNA]</scope>
    <source>
        <strain evidence="4">NIOZ-UU17</strain>
    </source>
</reference>
<protein>
    <submittedName>
        <fullName evidence="4">TetR/AcrR family transcriptional regulator</fullName>
    </submittedName>
</protein>
<dbReference type="PRINTS" id="PR00455">
    <property type="entry name" value="HTHTETR"/>
</dbReference>
<dbReference type="PANTHER" id="PTHR30055:SF226">
    <property type="entry name" value="HTH-TYPE TRANSCRIPTIONAL REGULATOR PKSA"/>
    <property type="match status" value="1"/>
</dbReference>
<dbReference type="InterPro" id="IPR050109">
    <property type="entry name" value="HTH-type_TetR-like_transc_reg"/>
</dbReference>
<dbReference type="InterPro" id="IPR001647">
    <property type="entry name" value="HTH_TetR"/>
</dbReference>
<dbReference type="GO" id="GO:0003700">
    <property type="term" value="F:DNA-binding transcription factor activity"/>
    <property type="evidence" value="ECO:0007669"/>
    <property type="project" value="TreeGrafter"/>
</dbReference>
<evidence type="ECO:0000256" key="1">
    <source>
        <dbReference type="ARBA" id="ARBA00023125"/>
    </source>
</evidence>
<name>A0A8J6P1P4_9BACT</name>